<gene>
    <name evidence="2" type="ORF">LX59_01208</name>
</gene>
<sequence length="153" mass="16756">MSIAHYWHQLKSWRYTRILLGSILVSIVAYALVSLFPLLSLLQGVVLALLGILALNSLWKSPCTTPTPETPVRPGILVPFALLGAVVLGAVWGALSATSLHSVIAGGVILALAALIWRWYAVVDHRQMSARWAWFCILSAFVAYLVACLWHSH</sequence>
<accession>A0A562J0G3</accession>
<dbReference type="Proteomes" id="UP000319627">
    <property type="component" value="Unassembled WGS sequence"/>
</dbReference>
<keyword evidence="1" id="KW-1133">Transmembrane helix</keyword>
<keyword evidence="1" id="KW-0812">Transmembrane</keyword>
<feature type="transmembrane region" description="Helical" evidence="1">
    <location>
        <begin position="12"/>
        <end position="32"/>
    </location>
</feature>
<reference evidence="2 3" key="1">
    <citation type="submission" date="2019-07" db="EMBL/GenBank/DDBJ databases">
        <title>Genomic Encyclopedia of Type Strains, Phase I: the one thousand microbial genomes (KMG-I) project.</title>
        <authorList>
            <person name="Kyrpides N."/>
        </authorList>
    </citation>
    <scope>NUCLEOTIDE SEQUENCE [LARGE SCALE GENOMIC DNA]</scope>
    <source>
        <strain evidence="2 3">DSM 375</strain>
    </source>
</reference>
<feature type="transmembrane region" description="Helical" evidence="1">
    <location>
        <begin position="38"/>
        <end position="55"/>
    </location>
</feature>
<protein>
    <submittedName>
        <fullName evidence="2">Uncharacterized protein</fullName>
    </submittedName>
</protein>
<evidence type="ECO:0000313" key="2">
    <source>
        <dbReference type="EMBL" id="TWH76285.1"/>
    </source>
</evidence>
<feature type="transmembrane region" description="Helical" evidence="1">
    <location>
        <begin position="76"/>
        <end position="95"/>
    </location>
</feature>
<proteinExistence type="predicted"/>
<keyword evidence="1" id="KW-0472">Membrane</keyword>
<dbReference type="EMBL" id="VLKG01000003">
    <property type="protein sequence ID" value="TWH76285.1"/>
    <property type="molecule type" value="Genomic_DNA"/>
</dbReference>
<evidence type="ECO:0000256" key="1">
    <source>
        <dbReference type="SAM" id="Phobius"/>
    </source>
</evidence>
<comment type="caution">
    <text evidence="2">The sequence shown here is derived from an EMBL/GenBank/DDBJ whole genome shotgun (WGS) entry which is preliminary data.</text>
</comment>
<feature type="transmembrane region" description="Helical" evidence="1">
    <location>
        <begin position="132"/>
        <end position="152"/>
    </location>
</feature>
<feature type="transmembrane region" description="Helical" evidence="1">
    <location>
        <begin position="101"/>
        <end position="120"/>
    </location>
</feature>
<organism evidence="2 3">
    <name type="scientific">Azomonas agilis</name>
    <dbReference type="NCBI Taxonomy" id="116849"/>
    <lineage>
        <taxon>Bacteria</taxon>
        <taxon>Pseudomonadati</taxon>
        <taxon>Pseudomonadota</taxon>
        <taxon>Gammaproteobacteria</taxon>
        <taxon>Pseudomonadales</taxon>
        <taxon>Pseudomonadaceae</taxon>
        <taxon>Azomonas</taxon>
    </lineage>
</organism>
<keyword evidence="3" id="KW-1185">Reference proteome</keyword>
<evidence type="ECO:0000313" key="3">
    <source>
        <dbReference type="Proteomes" id="UP000319627"/>
    </source>
</evidence>
<dbReference type="RefSeq" id="WP_144570932.1">
    <property type="nucleotide sequence ID" value="NZ_VLKG01000003.1"/>
</dbReference>
<dbReference type="AlphaFoldDB" id="A0A562J0G3"/>
<name>A0A562J0G3_9GAMM</name>